<dbReference type="GeneTree" id="ENSGT00940000163849"/>
<keyword evidence="1" id="KW-0391">Immunity</keyword>
<dbReference type="OrthoDB" id="9426090at2759"/>
<reference evidence="5 6" key="1">
    <citation type="submission" date="2019-04" db="EMBL/GenBank/DDBJ databases">
        <authorList>
            <consortium name="Wellcome Sanger Institute Data Sharing"/>
        </authorList>
    </citation>
    <scope>NUCLEOTIDE SEQUENCE [LARGE SCALE GENOMIC DNA]</scope>
</reference>
<dbReference type="SMART" id="SM00406">
    <property type="entry name" value="IGv"/>
    <property type="match status" value="1"/>
</dbReference>
<protein>
    <recommendedName>
        <fullName evidence="4">Ig-like domain-containing protein</fullName>
    </recommendedName>
</protein>
<dbReference type="Ensembl" id="ENSSFOT00015049403.1">
    <property type="protein sequence ID" value="ENSSFOP00015043074.1"/>
    <property type="gene ID" value="ENSSFOG00015031012.1"/>
</dbReference>
<dbReference type="PROSITE" id="PS50835">
    <property type="entry name" value="IG_LIKE"/>
    <property type="match status" value="1"/>
</dbReference>
<evidence type="ECO:0000313" key="5">
    <source>
        <dbReference type="Ensembl" id="ENSSFOP00015043074.1"/>
    </source>
</evidence>
<name>A0A8C9VCT7_SCLFO</name>
<dbReference type="Pfam" id="PF07686">
    <property type="entry name" value="V-set"/>
    <property type="match status" value="1"/>
</dbReference>
<dbReference type="GO" id="GO:0002250">
    <property type="term" value="P:adaptive immune response"/>
    <property type="evidence" value="ECO:0007669"/>
    <property type="project" value="UniProtKB-KW"/>
</dbReference>
<evidence type="ECO:0000259" key="4">
    <source>
        <dbReference type="PROSITE" id="PS50835"/>
    </source>
</evidence>
<dbReference type="GO" id="GO:0019814">
    <property type="term" value="C:immunoglobulin complex"/>
    <property type="evidence" value="ECO:0007669"/>
    <property type="project" value="UniProtKB-KW"/>
</dbReference>
<evidence type="ECO:0000256" key="1">
    <source>
        <dbReference type="ARBA" id="ARBA00022859"/>
    </source>
</evidence>
<evidence type="ECO:0000313" key="6">
    <source>
        <dbReference type="Proteomes" id="UP000694397"/>
    </source>
</evidence>
<dbReference type="InterPro" id="IPR013106">
    <property type="entry name" value="Ig_V-set"/>
</dbReference>
<proteinExistence type="predicted"/>
<reference evidence="5" key="3">
    <citation type="submission" date="2025-09" db="UniProtKB">
        <authorList>
            <consortium name="Ensembl"/>
        </authorList>
    </citation>
    <scope>IDENTIFICATION</scope>
</reference>
<sequence>IRLDQLPPQVKRPGESGKLSCVISAFKMTSYYMHWIRQKAGGGLEWIGRVNSGSTDYPDYAASLKGQFTLTEDVSKSTQYLEAKSLKAEDTAVYYCAREDTVSGDTAGLYNNCSTSSHTEGHSSVSLQHCLVFLSTS</sequence>
<dbReference type="InterPro" id="IPR036179">
    <property type="entry name" value="Ig-like_dom_sf"/>
</dbReference>
<organism evidence="5 6">
    <name type="scientific">Scleropages formosus</name>
    <name type="common">Asian bonytongue</name>
    <name type="synonym">Osteoglossum formosum</name>
    <dbReference type="NCBI Taxonomy" id="113540"/>
    <lineage>
        <taxon>Eukaryota</taxon>
        <taxon>Metazoa</taxon>
        <taxon>Chordata</taxon>
        <taxon>Craniata</taxon>
        <taxon>Vertebrata</taxon>
        <taxon>Euteleostomi</taxon>
        <taxon>Actinopterygii</taxon>
        <taxon>Neopterygii</taxon>
        <taxon>Teleostei</taxon>
        <taxon>Osteoglossocephala</taxon>
        <taxon>Osteoglossomorpha</taxon>
        <taxon>Osteoglossiformes</taxon>
        <taxon>Osteoglossidae</taxon>
        <taxon>Scleropages</taxon>
    </lineage>
</organism>
<dbReference type="FunFam" id="2.60.40.10:FF:001594">
    <property type="entry name" value="Immunoglobulin heavy variable 9-4"/>
    <property type="match status" value="1"/>
</dbReference>
<keyword evidence="6" id="KW-1185">Reference proteome</keyword>
<dbReference type="AlphaFoldDB" id="A0A8C9VCT7"/>
<dbReference type="SMART" id="SM00409">
    <property type="entry name" value="IG"/>
    <property type="match status" value="1"/>
</dbReference>
<keyword evidence="2" id="KW-1064">Adaptive immunity</keyword>
<dbReference type="InterPro" id="IPR013783">
    <property type="entry name" value="Ig-like_fold"/>
</dbReference>
<dbReference type="GO" id="GO:0005576">
    <property type="term" value="C:extracellular region"/>
    <property type="evidence" value="ECO:0007669"/>
    <property type="project" value="UniProtKB-ARBA"/>
</dbReference>
<dbReference type="InterPro" id="IPR050199">
    <property type="entry name" value="IgHV"/>
</dbReference>
<dbReference type="SUPFAM" id="SSF48726">
    <property type="entry name" value="Immunoglobulin"/>
    <property type="match status" value="1"/>
</dbReference>
<evidence type="ECO:0000256" key="2">
    <source>
        <dbReference type="ARBA" id="ARBA00023130"/>
    </source>
</evidence>
<dbReference type="InterPro" id="IPR003599">
    <property type="entry name" value="Ig_sub"/>
</dbReference>
<accession>A0A8C9VCT7</accession>
<dbReference type="PANTHER" id="PTHR23266">
    <property type="entry name" value="IMMUNOGLOBULIN HEAVY CHAIN"/>
    <property type="match status" value="1"/>
</dbReference>
<reference evidence="5" key="2">
    <citation type="submission" date="2025-08" db="UniProtKB">
        <authorList>
            <consortium name="Ensembl"/>
        </authorList>
    </citation>
    <scope>IDENTIFICATION</scope>
</reference>
<evidence type="ECO:0000256" key="3">
    <source>
        <dbReference type="ARBA" id="ARBA00043265"/>
    </source>
</evidence>
<dbReference type="Proteomes" id="UP000694397">
    <property type="component" value="Chromosome 3"/>
</dbReference>
<dbReference type="InterPro" id="IPR007110">
    <property type="entry name" value="Ig-like_dom"/>
</dbReference>
<feature type="domain" description="Ig-like" evidence="4">
    <location>
        <begin position="1"/>
        <end position="116"/>
    </location>
</feature>
<dbReference type="Gene3D" id="2.60.40.10">
    <property type="entry name" value="Immunoglobulins"/>
    <property type="match status" value="1"/>
</dbReference>
<keyword evidence="3" id="KW-1280">Immunoglobulin</keyword>